<accession>A0ABR1AS78</accession>
<reference evidence="3 4" key="1">
    <citation type="submission" date="2023-09" db="EMBL/GenBank/DDBJ databases">
        <title>Genomes of two closely related lineages of the louse Polyplax serrata with different host specificities.</title>
        <authorList>
            <person name="Martinu J."/>
            <person name="Tarabai H."/>
            <person name="Stefka J."/>
            <person name="Hypsa V."/>
        </authorList>
    </citation>
    <scope>NUCLEOTIDE SEQUENCE [LARGE SCALE GENOMIC DNA]</scope>
    <source>
        <strain evidence="3">98ZLc_SE</strain>
    </source>
</reference>
<feature type="compositionally biased region" description="Polar residues" evidence="2">
    <location>
        <begin position="352"/>
        <end position="377"/>
    </location>
</feature>
<name>A0ABR1AS78_POLSC</name>
<feature type="coiled-coil region" evidence="1">
    <location>
        <begin position="7"/>
        <end position="34"/>
    </location>
</feature>
<keyword evidence="4" id="KW-1185">Reference proteome</keyword>
<keyword evidence="1" id="KW-0175">Coiled coil</keyword>
<evidence type="ECO:0000313" key="4">
    <source>
        <dbReference type="Proteomes" id="UP001359485"/>
    </source>
</evidence>
<feature type="region of interest" description="Disordered" evidence="2">
    <location>
        <begin position="342"/>
        <end position="428"/>
    </location>
</feature>
<gene>
    <name evidence="3" type="ORF">RUM44_009274</name>
</gene>
<dbReference type="Proteomes" id="UP001359485">
    <property type="component" value="Unassembled WGS sequence"/>
</dbReference>
<feature type="compositionally biased region" description="Basic and acidic residues" evidence="2">
    <location>
        <begin position="379"/>
        <end position="397"/>
    </location>
</feature>
<protein>
    <submittedName>
        <fullName evidence="3">Uncharacterized protein</fullName>
    </submittedName>
</protein>
<evidence type="ECO:0000256" key="1">
    <source>
        <dbReference type="SAM" id="Coils"/>
    </source>
</evidence>
<feature type="compositionally biased region" description="Polar residues" evidence="2">
    <location>
        <begin position="418"/>
        <end position="428"/>
    </location>
</feature>
<evidence type="ECO:0000313" key="3">
    <source>
        <dbReference type="EMBL" id="KAK6626797.1"/>
    </source>
</evidence>
<proteinExistence type="predicted"/>
<dbReference type="EMBL" id="JAWJWF010000045">
    <property type="protein sequence ID" value="KAK6626797.1"/>
    <property type="molecule type" value="Genomic_DNA"/>
</dbReference>
<organism evidence="3 4">
    <name type="scientific">Polyplax serrata</name>
    <name type="common">Common mouse louse</name>
    <dbReference type="NCBI Taxonomy" id="468196"/>
    <lineage>
        <taxon>Eukaryota</taxon>
        <taxon>Metazoa</taxon>
        <taxon>Ecdysozoa</taxon>
        <taxon>Arthropoda</taxon>
        <taxon>Hexapoda</taxon>
        <taxon>Insecta</taxon>
        <taxon>Pterygota</taxon>
        <taxon>Neoptera</taxon>
        <taxon>Paraneoptera</taxon>
        <taxon>Psocodea</taxon>
        <taxon>Troctomorpha</taxon>
        <taxon>Phthiraptera</taxon>
        <taxon>Anoplura</taxon>
        <taxon>Polyplacidae</taxon>
        <taxon>Polyplax</taxon>
    </lineage>
</organism>
<evidence type="ECO:0000256" key="2">
    <source>
        <dbReference type="SAM" id="MobiDB-lite"/>
    </source>
</evidence>
<sequence>MKRSDMSMTLKATLAKKNLEMEKLEKSKKAHLRMLTSSGVKLKMKQNTADEIVKPSGDVEAKNIKMYETHVPGFCYLRNGERRKRLTSIVSSSPPDPIQCSEKVKCILFTDNELDIYKTMCLHLLGTHVQNRMHIQRKDGRLCSYIKAQSAGNTPHTLQPFSQRFGTSVNKSSSKYDKMLPRYILDVKSLGNGLSNSVKMYDFESSSDEETKKKRKLQVPVYINNEIRMIVHSVMEALENVNSSKFICLINLASSPEELRNMLKNEELQDFIMELSTNPLVMKPTSYDYVMTHLMFDKIPEKGTLESVAQVLEIYDNKDLQKSIYQIQRAILQRHNQLANSNNYMRGKMGSQDKSSLDATKLSIPSATNSRKTSANALNKKDLKETQPTEKDEKNKLISENINATKVEKPDNLVASDKPNNQNKQSTKNVSINLDKILTDSSYTKDISTYETYDENPLLDEGKGSFTQSRSSSIDSNKYSFQNLTNPQRILFGLKVASLKSKTINMHQLEGKKKLDLAAILAPIIHQQDSEISSKCSMQSHTSSITQNRKVKKSLSNISDLHTNDLENLTRALLANLRLEISETENKRRVSQFMSSI</sequence>
<comment type="caution">
    <text evidence="3">The sequence shown here is derived from an EMBL/GenBank/DDBJ whole genome shotgun (WGS) entry which is preliminary data.</text>
</comment>